<dbReference type="Pfam" id="PF03235">
    <property type="entry name" value="GmrSD_N"/>
    <property type="match status" value="1"/>
</dbReference>
<gene>
    <name evidence="2" type="ORF">BV53_01380</name>
</gene>
<sequence>MSGFRFSQLGLASILSQNRLVVPPNQRNYSWTNEEVTTLLQDFARSIESQDTSYFVGTIVAIRKDDDVLEVVDGQQRLATTTILLAEIRSYLQKCNEPQLCEAIHRFLFTIDRKTREDVPRLTLNLDDNDYFRTGLTGESLPSSTVKPSHCLLKSAFTQISEQVKKIVSIFDKKDHGDKLNDWITFFENRAMTVVLEAPSEADAYRMFETLNDHGLRITQADLVKNYLFGRSSDRINEVKHRWSEM</sequence>
<dbReference type="InterPro" id="IPR004919">
    <property type="entry name" value="GmrSD_N"/>
</dbReference>
<evidence type="ECO:0000313" key="3">
    <source>
        <dbReference type="Proteomes" id="UP000242590"/>
    </source>
</evidence>
<dbReference type="RefSeq" id="WP_078231891.1">
    <property type="nucleotide sequence ID" value="NZ_MWLE01000020.1"/>
</dbReference>
<name>A0A1T1D680_9SYNE</name>
<protein>
    <recommendedName>
        <fullName evidence="1">GmrSD restriction endonucleases N-terminal domain-containing protein</fullName>
    </recommendedName>
</protein>
<reference evidence="2 3" key="1">
    <citation type="submission" date="2017-02" db="EMBL/GenBank/DDBJ databases">
        <title>Draft Genome Sequences of 'Candidatus Synechococcus spongiarum', Cyanobacterial Symbionts of the Mediterranean Sponge Aplysina aerophoba from two locations.</title>
        <authorList>
            <person name="Slaby B.M."/>
            <person name="Hentschel U."/>
        </authorList>
    </citation>
    <scope>NUCLEOTIDE SEQUENCE [LARGE SCALE GENOMIC DNA]</scope>
    <source>
        <strain evidence="2">LMB bulk15N</strain>
    </source>
</reference>
<proteinExistence type="predicted"/>
<accession>A0A1T1D680</accession>
<evidence type="ECO:0000313" key="2">
    <source>
        <dbReference type="EMBL" id="OOV36268.1"/>
    </source>
</evidence>
<dbReference type="PANTHER" id="PTHR35149">
    <property type="entry name" value="SLL5132 PROTEIN"/>
    <property type="match status" value="1"/>
</dbReference>
<dbReference type="EMBL" id="MWLE01000020">
    <property type="protein sequence ID" value="OOV36268.1"/>
    <property type="molecule type" value="Genomic_DNA"/>
</dbReference>
<dbReference type="AlphaFoldDB" id="A0A1T1D680"/>
<comment type="caution">
    <text evidence="2">The sequence shown here is derived from an EMBL/GenBank/DDBJ whole genome shotgun (WGS) entry which is preliminary data.</text>
</comment>
<organism evidence="2 3">
    <name type="scientific">Candidatus Synechococcus spongiarum LMB bulk15N</name>
    <dbReference type="NCBI Taxonomy" id="1943583"/>
    <lineage>
        <taxon>Bacteria</taxon>
        <taxon>Bacillati</taxon>
        <taxon>Cyanobacteriota</taxon>
        <taxon>Cyanophyceae</taxon>
        <taxon>Synechococcales</taxon>
        <taxon>Synechococcaceae</taxon>
        <taxon>Synechococcus</taxon>
    </lineage>
</organism>
<feature type="domain" description="GmrSD restriction endonucleases N-terminal" evidence="1">
    <location>
        <begin position="12"/>
        <end position="229"/>
    </location>
</feature>
<dbReference type="PANTHER" id="PTHR35149:SF1">
    <property type="entry name" value="DUF5655 DOMAIN-CONTAINING PROTEIN"/>
    <property type="match status" value="1"/>
</dbReference>
<evidence type="ECO:0000259" key="1">
    <source>
        <dbReference type="Pfam" id="PF03235"/>
    </source>
</evidence>
<dbReference type="Proteomes" id="UP000242590">
    <property type="component" value="Unassembled WGS sequence"/>
</dbReference>